<accession>A0AAD1TP79</accession>
<feature type="coiled-coil region" evidence="1">
    <location>
        <begin position="10"/>
        <end position="37"/>
    </location>
</feature>
<dbReference type="Proteomes" id="UP001295444">
    <property type="component" value="Chromosome 13"/>
</dbReference>
<dbReference type="EMBL" id="OW240924">
    <property type="protein sequence ID" value="CAH2327561.1"/>
    <property type="molecule type" value="Genomic_DNA"/>
</dbReference>
<dbReference type="AlphaFoldDB" id="A0AAD1TP79"/>
<name>A0AAD1TP79_PELCU</name>
<reference evidence="2" key="1">
    <citation type="submission" date="2022-03" db="EMBL/GenBank/DDBJ databases">
        <authorList>
            <person name="Alioto T."/>
            <person name="Alioto T."/>
            <person name="Gomez Garrido J."/>
        </authorList>
    </citation>
    <scope>NUCLEOTIDE SEQUENCE</scope>
</reference>
<evidence type="ECO:0000313" key="2">
    <source>
        <dbReference type="EMBL" id="CAH2327561.1"/>
    </source>
</evidence>
<organism evidence="2 3">
    <name type="scientific">Pelobates cultripes</name>
    <name type="common">Western spadefoot toad</name>
    <dbReference type="NCBI Taxonomy" id="61616"/>
    <lineage>
        <taxon>Eukaryota</taxon>
        <taxon>Metazoa</taxon>
        <taxon>Chordata</taxon>
        <taxon>Craniata</taxon>
        <taxon>Vertebrata</taxon>
        <taxon>Euteleostomi</taxon>
        <taxon>Amphibia</taxon>
        <taxon>Batrachia</taxon>
        <taxon>Anura</taxon>
        <taxon>Pelobatoidea</taxon>
        <taxon>Pelobatidae</taxon>
        <taxon>Pelobates</taxon>
    </lineage>
</organism>
<sequence length="73" mass="8164">MEPDNAQAAMADLEEAVKELGTELDRLTQNIDAVTEYQSSVLRVSKVLCAWMENIEALAKHRKKLQPSPSSTY</sequence>
<keyword evidence="1" id="KW-0175">Coiled coil</keyword>
<evidence type="ECO:0000313" key="3">
    <source>
        <dbReference type="Proteomes" id="UP001295444"/>
    </source>
</evidence>
<keyword evidence="3" id="KW-1185">Reference proteome</keyword>
<evidence type="ECO:0000256" key="1">
    <source>
        <dbReference type="SAM" id="Coils"/>
    </source>
</evidence>
<protein>
    <submittedName>
        <fullName evidence="2">Uncharacterized protein</fullName>
    </submittedName>
</protein>
<gene>
    <name evidence="2" type="ORF">PECUL_23A000767</name>
</gene>
<proteinExistence type="predicted"/>